<dbReference type="KEGG" id="csr:Cspa_c10280"/>
<dbReference type="Gene3D" id="2.60.120.260">
    <property type="entry name" value="Galactose-binding domain-like"/>
    <property type="match status" value="1"/>
</dbReference>
<dbReference type="PATRIC" id="fig|931276.5.peg.984"/>
<dbReference type="Proteomes" id="UP000011728">
    <property type="component" value="Chromosome"/>
</dbReference>
<dbReference type="InterPro" id="IPR008979">
    <property type="entry name" value="Galactose-bd-like_sf"/>
</dbReference>
<protein>
    <recommendedName>
        <fullName evidence="3">BppU N-terminal domain-containing protein</fullName>
    </recommendedName>
</protein>
<organism evidence="1 2">
    <name type="scientific">Clostridium saccharoperbutylacetonicum N1-4(HMT)</name>
    <dbReference type="NCBI Taxonomy" id="931276"/>
    <lineage>
        <taxon>Bacteria</taxon>
        <taxon>Bacillati</taxon>
        <taxon>Bacillota</taxon>
        <taxon>Clostridia</taxon>
        <taxon>Eubacteriales</taxon>
        <taxon>Clostridiaceae</taxon>
        <taxon>Clostridium</taxon>
    </lineage>
</organism>
<keyword evidence="2" id="KW-1185">Reference proteome</keyword>
<gene>
    <name evidence="1" type="ORF">Cspa_c10280</name>
</gene>
<evidence type="ECO:0008006" key="3">
    <source>
        <dbReference type="Google" id="ProtNLM"/>
    </source>
</evidence>
<dbReference type="OrthoDB" id="1937933at2"/>
<reference evidence="1 2" key="1">
    <citation type="submission" date="2013-02" db="EMBL/GenBank/DDBJ databases">
        <title>Genome sequence of Clostridium saccharoperbutylacetonicum N1-4(HMT).</title>
        <authorList>
            <person name="Poehlein A."/>
            <person name="Daniel R."/>
        </authorList>
    </citation>
    <scope>NUCLEOTIDE SEQUENCE [LARGE SCALE GENOMIC DNA]</scope>
    <source>
        <strain evidence="2">N1-4(HMT)</strain>
    </source>
</reference>
<accession>M1MA39</accession>
<name>M1MA39_9CLOT</name>
<evidence type="ECO:0000313" key="1">
    <source>
        <dbReference type="EMBL" id="AGF54804.1"/>
    </source>
</evidence>
<dbReference type="SUPFAM" id="SSF49785">
    <property type="entry name" value="Galactose-binding domain-like"/>
    <property type="match status" value="1"/>
</dbReference>
<dbReference type="RefSeq" id="WP_015391129.1">
    <property type="nucleotide sequence ID" value="NC_020291.1"/>
</dbReference>
<dbReference type="AlphaFoldDB" id="M1MA39"/>
<dbReference type="EMBL" id="CP004121">
    <property type="protein sequence ID" value="AGF54804.1"/>
    <property type="molecule type" value="Genomic_DNA"/>
</dbReference>
<dbReference type="HOGENOM" id="CLU_491531_0_0_9"/>
<evidence type="ECO:0000313" key="2">
    <source>
        <dbReference type="Proteomes" id="UP000011728"/>
    </source>
</evidence>
<proteinExistence type="predicted"/>
<dbReference type="eggNOG" id="COG5301">
    <property type="taxonomic scope" value="Bacteria"/>
</dbReference>
<sequence length="554" mass="60348">MAIYDLTVSLDLKQNLNIYTTCKQLDSINLICSIYDNSVQADLTNYNVRLKAMKADSIPLIQEYTGISIPADSNVVTIAADEQLTTTAGEIPIELQFIDKTSGKKKATFNLILEVMSSTLVVDRSISTATYTLLEELENKLDQTSDFFENISEAVEINNELKTSIASGSTLKTGLDMDIVNGNTLKTGLENSTAAANTAKSNLENSISNANTAKSAVDASNTNAQVTKSALEADIAQAQSNSFAAEITNARGTYQTLKARLDANDTSLSDKANQIAQLSNPNLLINGDFQVWQRGTSFNSSGVYYSTDRWRIDAGGGTNSITKQYDDTFKNFIRISTNQYANLWYQMEDADLNKIKGKQITLSFYARKLSGNFVNAVYRVSNVSDAVNNNANNFTTEWKKFTIATTIPIDATALNLGLVNFYTGQNGSTVVYDIAQVKLELGSIATPFIPRLYAQELALCQRYYQAGGVTPQGSAGVNFGGYVVSGIAYHSNIKFKGTMRTTPTVVLTNLYNSNLSNTPTLIESSEEGFIEERIATATGQGRSISIFTADAEIY</sequence>